<dbReference type="SUPFAM" id="SSF51735">
    <property type="entry name" value="NAD(P)-binding Rossmann-fold domains"/>
    <property type="match status" value="1"/>
</dbReference>
<dbReference type="Proteomes" id="UP001597128">
    <property type="component" value="Unassembled WGS sequence"/>
</dbReference>
<dbReference type="PROSITE" id="PS00061">
    <property type="entry name" value="ADH_SHORT"/>
    <property type="match status" value="1"/>
</dbReference>
<dbReference type="InterPro" id="IPR002347">
    <property type="entry name" value="SDR_fam"/>
</dbReference>
<accession>A0ABW3F4R2</accession>
<proteinExistence type="inferred from homology"/>
<organism evidence="4 5">
    <name type="scientific">Methylophilus luteus</name>
    <dbReference type="NCBI Taxonomy" id="640108"/>
    <lineage>
        <taxon>Bacteria</taxon>
        <taxon>Pseudomonadati</taxon>
        <taxon>Pseudomonadota</taxon>
        <taxon>Betaproteobacteria</taxon>
        <taxon>Nitrosomonadales</taxon>
        <taxon>Methylophilaceae</taxon>
        <taxon>Methylophilus</taxon>
    </lineage>
</organism>
<name>A0ABW3F4R2_9PROT</name>
<dbReference type="EMBL" id="JBHTKB010000001">
    <property type="protein sequence ID" value="MFD0912498.1"/>
    <property type="molecule type" value="Genomic_DNA"/>
</dbReference>
<dbReference type="InterPro" id="IPR057326">
    <property type="entry name" value="KR_dom"/>
</dbReference>
<feature type="domain" description="Ketoreductase" evidence="3">
    <location>
        <begin position="8"/>
        <end position="191"/>
    </location>
</feature>
<sequence length="249" mass="25442">MSTKLNGKVAVVTGASKGIGAEIAKRFARDGAAVVVNYLSSKQGADKVVAEIVAAGGKAVAVAGNVSVASEAQAIIETAISHYGKLDILVNNSGIYEFGSIEEITPEHFHKQFDINVLGLLLTTQAAVKHLGEGASIINIGSVISRLTPPGAVVYTATKGAVDAITGVLARELGPRKIRVNALNPGLVETEGTHTAGVIGSEAETGYVAQTPLGRSGQPNDIASIAAFLASDDAYWLTGEQLLAGGGLR</sequence>
<reference evidence="5" key="1">
    <citation type="journal article" date="2019" name="Int. J. Syst. Evol. Microbiol.">
        <title>The Global Catalogue of Microorganisms (GCM) 10K type strain sequencing project: providing services to taxonomists for standard genome sequencing and annotation.</title>
        <authorList>
            <consortium name="The Broad Institute Genomics Platform"/>
            <consortium name="The Broad Institute Genome Sequencing Center for Infectious Disease"/>
            <person name="Wu L."/>
            <person name="Ma J."/>
        </authorList>
    </citation>
    <scope>NUCLEOTIDE SEQUENCE [LARGE SCALE GENOMIC DNA]</scope>
    <source>
        <strain evidence="5">CCUG 58412</strain>
    </source>
</reference>
<dbReference type="PANTHER" id="PTHR43639:SF1">
    <property type="entry name" value="SHORT-CHAIN DEHYDROGENASE_REDUCTASE FAMILY PROTEIN"/>
    <property type="match status" value="1"/>
</dbReference>
<dbReference type="Pfam" id="PF13561">
    <property type="entry name" value="adh_short_C2"/>
    <property type="match status" value="1"/>
</dbReference>
<keyword evidence="2 4" id="KW-0560">Oxidoreductase</keyword>
<dbReference type="PRINTS" id="PR00080">
    <property type="entry name" value="SDRFAMILY"/>
</dbReference>
<dbReference type="RefSeq" id="WP_379055488.1">
    <property type="nucleotide sequence ID" value="NZ_JBHTKB010000001.1"/>
</dbReference>
<dbReference type="InterPro" id="IPR036291">
    <property type="entry name" value="NAD(P)-bd_dom_sf"/>
</dbReference>
<dbReference type="NCBIfam" id="NF005559">
    <property type="entry name" value="PRK07231.1"/>
    <property type="match status" value="1"/>
</dbReference>
<protein>
    <submittedName>
        <fullName evidence="4">Glucose 1-dehydrogenase</fullName>
        <ecNumber evidence="4">1.1.1.47</ecNumber>
    </submittedName>
</protein>
<evidence type="ECO:0000256" key="2">
    <source>
        <dbReference type="ARBA" id="ARBA00023002"/>
    </source>
</evidence>
<dbReference type="Gene3D" id="3.40.50.720">
    <property type="entry name" value="NAD(P)-binding Rossmann-like Domain"/>
    <property type="match status" value="1"/>
</dbReference>
<dbReference type="PANTHER" id="PTHR43639">
    <property type="entry name" value="OXIDOREDUCTASE, SHORT-CHAIN DEHYDROGENASE/REDUCTASE FAMILY (AFU_ORTHOLOGUE AFUA_5G02870)"/>
    <property type="match status" value="1"/>
</dbReference>
<evidence type="ECO:0000313" key="4">
    <source>
        <dbReference type="EMBL" id="MFD0912498.1"/>
    </source>
</evidence>
<evidence type="ECO:0000256" key="1">
    <source>
        <dbReference type="ARBA" id="ARBA00006484"/>
    </source>
</evidence>
<dbReference type="PRINTS" id="PR00081">
    <property type="entry name" value="GDHRDH"/>
</dbReference>
<dbReference type="SMART" id="SM00822">
    <property type="entry name" value="PKS_KR"/>
    <property type="match status" value="1"/>
</dbReference>
<dbReference type="EC" id="1.1.1.47" evidence="4"/>
<evidence type="ECO:0000259" key="3">
    <source>
        <dbReference type="SMART" id="SM00822"/>
    </source>
</evidence>
<dbReference type="InterPro" id="IPR020904">
    <property type="entry name" value="Sc_DH/Rdtase_CS"/>
</dbReference>
<keyword evidence="5" id="KW-1185">Reference proteome</keyword>
<dbReference type="GO" id="GO:0047936">
    <property type="term" value="F:glucose 1-dehydrogenase [NAD(P)+] activity"/>
    <property type="evidence" value="ECO:0007669"/>
    <property type="project" value="UniProtKB-EC"/>
</dbReference>
<evidence type="ECO:0000313" key="5">
    <source>
        <dbReference type="Proteomes" id="UP001597128"/>
    </source>
</evidence>
<comment type="caution">
    <text evidence="4">The sequence shown here is derived from an EMBL/GenBank/DDBJ whole genome shotgun (WGS) entry which is preliminary data.</text>
</comment>
<gene>
    <name evidence="4" type="ORF">ACFQ1Z_02955</name>
</gene>
<comment type="similarity">
    <text evidence="1">Belongs to the short-chain dehydrogenases/reductases (SDR) family.</text>
</comment>